<name>A0A7S4B3K7_CHRCT</name>
<feature type="region of interest" description="Disordered" evidence="1">
    <location>
        <begin position="29"/>
        <end position="52"/>
    </location>
</feature>
<evidence type="ECO:0000313" key="2">
    <source>
        <dbReference type="EMBL" id="CAE0751897.1"/>
    </source>
</evidence>
<protein>
    <submittedName>
        <fullName evidence="2">Uncharacterized protein</fullName>
    </submittedName>
</protein>
<reference evidence="2" key="1">
    <citation type="submission" date="2021-01" db="EMBL/GenBank/DDBJ databases">
        <authorList>
            <person name="Corre E."/>
            <person name="Pelletier E."/>
            <person name="Niang G."/>
            <person name="Scheremetjew M."/>
            <person name="Finn R."/>
            <person name="Kale V."/>
            <person name="Holt S."/>
            <person name="Cochrane G."/>
            <person name="Meng A."/>
            <person name="Brown T."/>
            <person name="Cohen L."/>
        </authorList>
    </citation>
    <scope>NUCLEOTIDE SEQUENCE</scope>
    <source>
        <strain evidence="2">CCMP645</strain>
    </source>
</reference>
<dbReference type="EMBL" id="HBIZ01007787">
    <property type="protein sequence ID" value="CAE0751897.1"/>
    <property type="molecule type" value="Transcribed_RNA"/>
</dbReference>
<organism evidence="2">
    <name type="scientific">Chrysotila carterae</name>
    <name type="common">Marine alga</name>
    <name type="synonym">Syracosphaera carterae</name>
    <dbReference type="NCBI Taxonomy" id="13221"/>
    <lineage>
        <taxon>Eukaryota</taxon>
        <taxon>Haptista</taxon>
        <taxon>Haptophyta</taxon>
        <taxon>Prymnesiophyceae</taxon>
        <taxon>Isochrysidales</taxon>
        <taxon>Isochrysidaceae</taxon>
        <taxon>Chrysotila</taxon>
    </lineage>
</organism>
<evidence type="ECO:0000256" key="1">
    <source>
        <dbReference type="SAM" id="MobiDB-lite"/>
    </source>
</evidence>
<accession>A0A7S4B3K7</accession>
<sequence length="124" mass="13426">MAGSHFLPWTMMMCHPHCVLTGSRSQSPSLHVRAASQKSGSSSSRRFHPNSPERPALSIELFLAASLNVVDPFSICSMTESATDCFSTRIWRNSMLCTPFVEGGSALGSPFLLLSCTKKAFLAS</sequence>
<gene>
    <name evidence="2" type="ORF">PCAR00345_LOCUS4482</name>
</gene>
<dbReference type="AlphaFoldDB" id="A0A7S4B3K7"/>
<proteinExistence type="predicted"/>